<dbReference type="PATRIC" id="fig|29423.5.peg.2322"/>
<comment type="caution">
    <text evidence="2">The sequence shown here is derived from an EMBL/GenBank/DDBJ whole genome shotgun (WGS) entry which is preliminary data.</text>
</comment>
<feature type="domain" description="TfuA-like core" evidence="1">
    <location>
        <begin position="52"/>
        <end position="171"/>
    </location>
</feature>
<evidence type="ECO:0000313" key="2">
    <source>
        <dbReference type="EMBL" id="KTD37077.1"/>
    </source>
</evidence>
<dbReference type="Pfam" id="PF07812">
    <property type="entry name" value="TfuA"/>
    <property type="match status" value="1"/>
</dbReference>
<dbReference type="InterPro" id="IPR012924">
    <property type="entry name" value="TfuA_core"/>
</dbReference>
<evidence type="ECO:0000259" key="1">
    <source>
        <dbReference type="Pfam" id="PF07812"/>
    </source>
</evidence>
<dbReference type="AlphaFoldDB" id="A0A0W0WXN6"/>
<organism evidence="2 3">
    <name type="scientific">Legionella oakridgensis</name>
    <dbReference type="NCBI Taxonomy" id="29423"/>
    <lineage>
        <taxon>Bacteria</taxon>
        <taxon>Pseudomonadati</taxon>
        <taxon>Pseudomonadota</taxon>
        <taxon>Gammaproteobacteria</taxon>
        <taxon>Legionellales</taxon>
        <taxon>Legionellaceae</taxon>
        <taxon>Legionella</taxon>
    </lineage>
</organism>
<gene>
    <name evidence="2" type="ORF">Loak_2213</name>
</gene>
<proteinExistence type="predicted"/>
<accession>A0A0W0WXN6</accession>
<sequence length="489" mass="56664">MERYDTHVFLGPTLDIETAKHYLRQAHYHPPIQCGDILRLLRLTPKRIILIDGLYEQVPAVWHKEIMLALDRGVEVYGAASMGALRAAELHAFGMIGVGKIFQAYASHALVDDDEVAVLHYGQEQGSLPINDAMVNIRATLERAHREGVIGLDVKQSLTAWCKKQFYPSRSLRQALKQMNVAFPEECSRLNAWLNQYGLVDVKRHDAIEVLQHVQTAILSKGNIPTVDNKMPVLPFTKFIASLVDDVDGTPFHTLQDWLPDIEKKIKVLSDTKAQDYKLVFELAKLIKYSFAVIELDDLLDEEHHYLHYIQANDLYFPEKFYQYLHHHAVLSPLSRWMLHYICLGNITNQRIKAYLPIVAFYFEYDVLSDFSAGQELLSWILMFVFLMQQQLNDQRLKVKREVLLEHLEDIKFWQRYAQHKKRSAEEKHAPAPINLKLALSFVMTYMKIIYIHHGFKDIKLGEACAPDYFKWIYDAMALYESDSLIDAF</sequence>
<evidence type="ECO:0000313" key="3">
    <source>
        <dbReference type="Proteomes" id="UP000054858"/>
    </source>
</evidence>
<dbReference type="Proteomes" id="UP000054858">
    <property type="component" value="Unassembled WGS sequence"/>
</dbReference>
<name>A0A0W0WXN6_9GAMM</name>
<protein>
    <submittedName>
        <fullName evidence="2">TfuA domain-containing protein core</fullName>
    </submittedName>
</protein>
<reference evidence="2 3" key="1">
    <citation type="submission" date="2015-11" db="EMBL/GenBank/DDBJ databases">
        <title>Genomic analysis of 38 Legionella species identifies large and diverse effector repertoires.</title>
        <authorList>
            <person name="Burstein D."/>
            <person name="Amaro F."/>
            <person name="Zusman T."/>
            <person name="Lifshitz Z."/>
            <person name="Cohen O."/>
            <person name="Gilbert J.A."/>
            <person name="Pupko T."/>
            <person name="Shuman H.A."/>
            <person name="Segal G."/>
        </authorList>
    </citation>
    <scope>NUCLEOTIDE SEQUENCE [LARGE SCALE GENOMIC DNA]</scope>
    <source>
        <strain evidence="2 3">Oak Ridge-10</strain>
    </source>
</reference>
<dbReference type="RefSeq" id="WP_051398990.1">
    <property type="nucleotide sequence ID" value="NZ_LCUA01000001.1"/>
</dbReference>
<dbReference type="EMBL" id="LNYP01000031">
    <property type="protein sequence ID" value="KTD37077.1"/>
    <property type="molecule type" value="Genomic_DNA"/>
</dbReference>